<name>A0ABS0YSG2_9BACT</name>
<proteinExistence type="predicted"/>
<gene>
    <name evidence="1" type="ORF">JFN90_09840</name>
</gene>
<evidence type="ECO:0000313" key="2">
    <source>
        <dbReference type="Proteomes" id="UP000641025"/>
    </source>
</evidence>
<keyword evidence="2" id="KW-1185">Reference proteome</keyword>
<evidence type="ECO:0000313" key="1">
    <source>
        <dbReference type="EMBL" id="MBJ6800435.1"/>
    </source>
</evidence>
<dbReference type="Proteomes" id="UP000641025">
    <property type="component" value="Unassembled WGS sequence"/>
</dbReference>
<sequence length="718" mass="80819">MSPVLPFTPCQGIKAQREVELFIEYCKNRLDLYGSDLDWNSVRWEVASQHRRKGHYGKRLGMVFSSLGSARHRAIPMHPEYVDFAKAYLRHEMTFSGEKNFTGTLSGARILEAALADCSRDGVPRVYLTDEVVAARAVEIIDEHYSSVASRYQFGWRLEKIIAFLVAKGLVSKPFDWKSPLPPPQIGTLLGEEHDRRRAEKLPSREVLEALGAIFDMAEEPRDQVITAALALLSAAPGRISEAVTIPNDCEVWLPNDDGTKDLALRWYPAKGGPKGLKHLVKVMEPVVVKALERARRYTELGRTLARWYEEHPNQLFLPPDVEHLRQKELLTGDELARIFGWRDGYNAPRQAKHYGLTIFKSTVLIPNRRRKDGSRSQSHKEINLYSFAEVEKKIISMLPPGFPWLDRENQIRYSEALFVVPKAFFDGSHGFMPTMFMALDISAIGTQLGGERPDNNIFLRFGFRNPDGSVMRMTTRQLRHWLNTICQRGGLSDLERDIWSGRVVGAGRKGGSVNRQGLAYLHNTTEEIMDAVGMTSQETDLGPSLASSFERLPITREEFMALENKPPVHVTEFGICFHDFALLPCSLHADCLNCMEHACIKGEPEKTARIRQCHQIVQEQLRLAQEAVGEGYLKAEHWYEHQALTAKRLTGLLELLDDETLPVGSLIMLTNPFQYSAFRNAVTDRATLLGEAETLALADALTPKLSALPGGEIKSGC</sequence>
<organism evidence="1 2">
    <name type="scientific">Geomonas propionica</name>
    <dbReference type="NCBI Taxonomy" id="2798582"/>
    <lineage>
        <taxon>Bacteria</taxon>
        <taxon>Pseudomonadati</taxon>
        <taxon>Thermodesulfobacteriota</taxon>
        <taxon>Desulfuromonadia</taxon>
        <taxon>Geobacterales</taxon>
        <taxon>Geobacteraceae</taxon>
        <taxon>Geomonas</taxon>
    </lineage>
</organism>
<comment type="caution">
    <text evidence="1">The sequence shown here is derived from an EMBL/GenBank/DDBJ whole genome shotgun (WGS) entry which is preliminary data.</text>
</comment>
<evidence type="ECO:0008006" key="3">
    <source>
        <dbReference type="Google" id="ProtNLM"/>
    </source>
</evidence>
<reference evidence="1 2" key="1">
    <citation type="submission" date="2020-12" db="EMBL/GenBank/DDBJ databases">
        <title>Geomonas sp. Red259, isolated from paddy soil.</title>
        <authorList>
            <person name="Xu Z."/>
            <person name="Zhang Z."/>
            <person name="Masuda Y."/>
            <person name="Itoh H."/>
            <person name="Senoo K."/>
        </authorList>
    </citation>
    <scope>NUCLEOTIDE SEQUENCE [LARGE SCALE GENOMIC DNA]</scope>
    <source>
        <strain evidence="1 2">Red259</strain>
    </source>
</reference>
<dbReference type="RefSeq" id="WP_199394944.1">
    <property type="nucleotide sequence ID" value="NZ_JAEMHK010000006.1"/>
</dbReference>
<accession>A0ABS0YSG2</accession>
<dbReference type="EMBL" id="JAEMHK010000006">
    <property type="protein sequence ID" value="MBJ6800435.1"/>
    <property type="molecule type" value="Genomic_DNA"/>
</dbReference>
<protein>
    <recommendedName>
        <fullName evidence="3">Integrase</fullName>
    </recommendedName>
</protein>